<evidence type="ECO:0000313" key="2">
    <source>
        <dbReference type="EMBL" id="MDQ0180834.1"/>
    </source>
</evidence>
<protein>
    <submittedName>
        <fullName evidence="1">Uncharacterized protein</fullName>
    </submittedName>
</protein>
<dbReference type="Proteomes" id="UP001230951">
    <property type="component" value="Unassembled WGS sequence"/>
</dbReference>
<dbReference type="EMBL" id="JAUSRG010000003">
    <property type="protein sequence ID" value="MDP9904737.1"/>
    <property type="molecule type" value="Genomic_DNA"/>
</dbReference>
<dbReference type="EMBL" id="JAUSTF010000004">
    <property type="protein sequence ID" value="MDQ0180834.1"/>
    <property type="molecule type" value="Genomic_DNA"/>
</dbReference>
<evidence type="ECO:0000313" key="1">
    <source>
        <dbReference type="EMBL" id="MDP9904737.1"/>
    </source>
</evidence>
<sequence length="68" mass="7433">MSRGLTKTHDKVTPAFDRLTNRDLTTFDQIAKDLILDAIAKGCTGRISPKGHCVLHNNTGEGEQTPAR</sequence>
<evidence type="ECO:0000313" key="4">
    <source>
        <dbReference type="Proteomes" id="UP001242995"/>
    </source>
</evidence>
<evidence type="ECO:0000313" key="3">
    <source>
        <dbReference type="Proteomes" id="UP001230951"/>
    </source>
</evidence>
<dbReference type="RefSeq" id="WP_306960623.1">
    <property type="nucleotide sequence ID" value="NZ_JAUSRG010000003.1"/>
</dbReference>
<comment type="caution">
    <text evidence="1">The sequence shown here is derived from an EMBL/GenBank/DDBJ whole genome shotgun (WGS) entry which is preliminary data.</text>
</comment>
<dbReference type="AlphaFoldDB" id="A0AAW8DFQ6"/>
<accession>A0AAW8DFQ6</accession>
<dbReference type="Proteomes" id="UP001242995">
    <property type="component" value="Unassembled WGS sequence"/>
</dbReference>
<reference evidence="1 3" key="1">
    <citation type="submission" date="2023-07" db="EMBL/GenBank/DDBJ databases">
        <title>Sorghum-associated microbial communities from plants grown in Nebraska, USA.</title>
        <authorList>
            <person name="Schachtman D."/>
        </authorList>
    </citation>
    <scope>NUCLEOTIDE SEQUENCE</scope>
    <source>
        <strain evidence="1">DS1006</strain>
        <strain evidence="2 3">DS1016</strain>
    </source>
</reference>
<organism evidence="1 4">
    <name type="scientific">Arthrobacter bambusae</name>
    <dbReference type="NCBI Taxonomy" id="1338426"/>
    <lineage>
        <taxon>Bacteria</taxon>
        <taxon>Bacillati</taxon>
        <taxon>Actinomycetota</taxon>
        <taxon>Actinomycetes</taxon>
        <taxon>Micrococcales</taxon>
        <taxon>Micrococcaceae</taxon>
        <taxon>Arthrobacter</taxon>
    </lineage>
</organism>
<proteinExistence type="predicted"/>
<name>A0AAW8DFQ6_9MICC</name>
<gene>
    <name evidence="1" type="ORF">J2S90_001692</name>
    <name evidence="2" type="ORF">J2S93_002261</name>
</gene>
<keyword evidence="3" id="KW-1185">Reference proteome</keyword>